<feature type="non-terminal residue" evidence="3">
    <location>
        <position position="133"/>
    </location>
</feature>
<feature type="transmembrane region" description="Helical" evidence="1">
    <location>
        <begin position="7"/>
        <end position="25"/>
    </location>
</feature>
<feature type="transmembrane region" description="Helical" evidence="1">
    <location>
        <begin position="31"/>
        <end position="51"/>
    </location>
</feature>
<keyword evidence="1" id="KW-1133">Transmembrane helix</keyword>
<feature type="domain" description="Fatty acyl-CoA reductase C-terminal" evidence="2">
    <location>
        <begin position="37"/>
        <end position="128"/>
    </location>
</feature>
<organism evidence="3">
    <name type="scientific">Triatoma infestans</name>
    <name type="common">Assassin bug</name>
    <dbReference type="NCBI Taxonomy" id="30076"/>
    <lineage>
        <taxon>Eukaryota</taxon>
        <taxon>Metazoa</taxon>
        <taxon>Ecdysozoa</taxon>
        <taxon>Arthropoda</taxon>
        <taxon>Hexapoda</taxon>
        <taxon>Insecta</taxon>
        <taxon>Pterygota</taxon>
        <taxon>Neoptera</taxon>
        <taxon>Paraneoptera</taxon>
        <taxon>Hemiptera</taxon>
        <taxon>Heteroptera</taxon>
        <taxon>Panheteroptera</taxon>
        <taxon>Cimicomorpha</taxon>
        <taxon>Reduviidae</taxon>
        <taxon>Triatominae</taxon>
        <taxon>Triatoma</taxon>
    </lineage>
</organism>
<evidence type="ECO:0000313" key="3">
    <source>
        <dbReference type="EMBL" id="JAR97767.1"/>
    </source>
</evidence>
<reference evidence="3" key="1">
    <citation type="submission" date="2016-04" db="EMBL/GenBank/DDBJ databases">
        <authorList>
            <person name="Calderon-Fernandez G.M.Sr."/>
        </authorList>
    </citation>
    <scope>NUCLEOTIDE SEQUENCE</scope>
    <source>
        <strain evidence="3">Int1</strain>
        <tissue evidence="3">Integument</tissue>
    </source>
</reference>
<dbReference type="AlphaFoldDB" id="A0A161MJB4"/>
<sequence>MTKRHYHNFHSIIPFGILVFFFANNNYYFHFLFYILQVLPGWFLDSILIIFRRTPRLTKLNIKIYKATKALYYFTSQVFEFNNNNYKSLFNLIPSEERDIFDLNFKEISKSDLLVMYLKGVKKFVFKEKEEDL</sequence>
<dbReference type="Pfam" id="PF03015">
    <property type="entry name" value="Sterile"/>
    <property type="match status" value="1"/>
</dbReference>
<evidence type="ECO:0000256" key="1">
    <source>
        <dbReference type="SAM" id="Phobius"/>
    </source>
</evidence>
<evidence type="ECO:0000259" key="2">
    <source>
        <dbReference type="Pfam" id="PF03015"/>
    </source>
</evidence>
<reference evidence="3" key="2">
    <citation type="journal article" date="2017" name="J. Med. Entomol.">
        <title>Transcriptome Analysis of the Triatoma infestans (Hemiptera: Reduviidae) Integument.</title>
        <authorList>
            <person name="Calderon-Fernandez G.M."/>
            <person name="Moriconi D.E."/>
            <person name="Dulbecco A.B."/>
            <person name="Juarez M.P."/>
        </authorList>
    </citation>
    <scope>NUCLEOTIDE SEQUENCE</scope>
    <source>
        <strain evidence="3">Int1</strain>
        <tissue evidence="3">Integument</tissue>
    </source>
</reference>
<keyword evidence="1" id="KW-0472">Membrane</keyword>
<dbReference type="CDD" id="cd09071">
    <property type="entry name" value="FAR_C"/>
    <property type="match status" value="1"/>
</dbReference>
<keyword evidence="1" id="KW-0812">Transmembrane</keyword>
<accession>A0A161MJB4</accession>
<name>A0A161MJB4_TRIIF</name>
<dbReference type="EMBL" id="GEMB01005554">
    <property type="protein sequence ID" value="JAR97767.1"/>
    <property type="molecule type" value="Transcribed_RNA"/>
</dbReference>
<proteinExistence type="predicted"/>
<dbReference type="InterPro" id="IPR033640">
    <property type="entry name" value="FAR_C"/>
</dbReference>
<keyword evidence="3" id="KW-0560">Oxidoreductase</keyword>
<protein>
    <submittedName>
        <fullName evidence="3">Fatty acyl-CoA reductase CG1443-like protein</fullName>
        <ecNumber evidence="3">1.2.1.84</ecNumber>
    </submittedName>
</protein>
<dbReference type="EC" id="1.2.1.84" evidence="3"/>
<dbReference type="GO" id="GO:0102965">
    <property type="term" value="F:alcohol-forming long-chain fatty acyl-CoA reductase activity"/>
    <property type="evidence" value="ECO:0007669"/>
    <property type="project" value="UniProtKB-EC"/>
</dbReference>